<evidence type="ECO:0000313" key="3">
    <source>
        <dbReference type="Proteomes" id="UP001163846"/>
    </source>
</evidence>
<feature type="compositionally biased region" description="Basic and acidic residues" evidence="1">
    <location>
        <begin position="44"/>
        <end position="59"/>
    </location>
</feature>
<feature type="compositionally biased region" description="Basic and acidic residues" evidence="1">
    <location>
        <begin position="1"/>
        <end position="14"/>
    </location>
</feature>
<dbReference type="Proteomes" id="UP001163846">
    <property type="component" value="Unassembled WGS sequence"/>
</dbReference>
<dbReference type="AlphaFoldDB" id="A0AA38P3X7"/>
<proteinExistence type="predicted"/>
<keyword evidence="3" id="KW-1185">Reference proteome</keyword>
<comment type="caution">
    <text evidence="2">The sequence shown here is derived from an EMBL/GenBank/DDBJ whole genome shotgun (WGS) entry which is preliminary data.</text>
</comment>
<organism evidence="2 3">
    <name type="scientific">Lentinula raphanica</name>
    <dbReference type="NCBI Taxonomy" id="153919"/>
    <lineage>
        <taxon>Eukaryota</taxon>
        <taxon>Fungi</taxon>
        <taxon>Dikarya</taxon>
        <taxon>Basidiomycota</taxon>
        <taxon>Agaricomycotina</taxon>
        <taxon>Agaricomycetes</taxon>
        <taxon>Agaricomycetidae</taxon>
        <taxon>Agaricales</taxon>
        <taxon>Marasmiineae</taxon>
        <taxon>Omphalotaceae</taxon>
        <taxon>Lentinula</taxon>
    </lineage>
</organism>
<feature type="region of interest" description="Disordered" evidence="1">
    <location>
        <begin position="1"/>
        <end position="59"/>
    </location>
</feature>
<gene>
    <name evidence="2" type="ORF">F5878DRAFT_653437</name>
</gene>
<reference evidence="2" key="1">
    <citation type="submission" date="2022-08" db="EMBL/GenBank/DDBJ databases">
        <authorList>
            <consortium name="DOE Joint Genome Institute"/>
            <person name="Min B."/>
            <person name="Riley R."/>
            <person name="Sierra-Patev S."/>
            <person name="Naranjo-Ortiz M."/>
            <person name="Looney B."/>
            <person name="Konkel Z."/>
            <person name="Slot J.C."/>
            <person name="Sakamoto Y."/>
            <person name="Steenwyk J.L."/>
            <person name="Rokas A."/>
            <person name="Carro J."/>
            <person name="Camarero S."/>
            <person name="Ferreira P."/>
            <person name="Molpeceres G."/>
            <person name="Ruiz-Duenas F.J."/>
            <person name="Serrano A."/>
            <person name="Henrissat B."/>
            <person name="Drula E."/>
            <person name="Hughes K.W."/>
            <person name="Mata J.L."/>
            <person name="Ishikawa N.K."/>
            <person name="Vargas-Isla R."/>
            <person name="Ushijima S."/>
            <person name="Smith C.A."/>
            <person name="Ahrendt S."/>
            <person name="Andreopoulos W."/>
            <person name="He G."/>
            <person name="Labutti K."/>
            <person name="Lipzen A."/>
            <person name="Ng V."/>
            <person name="Sandor L."/>
            <person name="Barry K."/>
            <person name="Martinez A.T."/>
            <person name="Xiao Y."/>
            <person name="Gibbons J.G."/>
            <person name="Terashima K."/>
            <person name="Hibbett D.S."/>
            <person name="Grigoriev I.V."/>
        </authorList>
    </citation>
    <scope>NUCLEOTIDE SEQUENCE</scope>
    <source>
        <strain evidence="2">TFB9207</strain>
    </source>
</reference>
<feature type="compositionally biased region" description="Acidic residues" evidence="1">
    <location>
        <begin position="15"/>
        <end position="31"/>
    </location>
</feature>
<name>A0AA38P3X7_9AGAR</name>
<dbReference type="EMBL" id="MU806384">
    <property type="protein sequence ID" value="KAJ3835720.1"/>
    <property type="molecule type" value="Genomic_DNA"/>
</dbReference>
<sequence length="90" mass="10595">MERLAERRMQREEEAIGDLEDDSEDEDEDRDGVDNVSSMGSKGRKAEETKGVMTEEQKMDKGKRMFSVFAARMFERRVWTAYREKATQEH</sequence>
<protein>
    <submittedName>
        <fullName evidence="2">Uncharacterized protein</fullName>
    </submittedName>
</protein>
<evidence type="ECO:0000256" key="1">
    <source>
        <dbReference type="SAM" id="MobiDB-lite"/>
    </source>
</evidence>
<accession>A0AA38P3X7</accession>
<evidence type="ECO:0000313" key="2">
    <source>
        <dbReference type="EMBL" id="KAJ3835720.1"/>
    </source>
</evidence>